<dbReference type="Gene3D" id="1.10.443.10">
    <property type="entry name" value="Intergrase catalytic core"/>
    <property type="match status" value="1"/>
</dbReference>
<evidence type="ECO:0000313" key="3">
    <source>
        <dbReference type="EMBL" id="ESK52368.1"/>
    </source>
</evidence>
<dbReference type="OrthoDB" id="9057547at2"/>
<dbReference type="GO" id="GO:0003677">
    <property type="term" value="F:DNA binding"/>
    <property type="evidence" value="ECO:0007669"/>
    <property type="project" value="InterPro"/>
</dbReference>
<keyword evidence="1" id="KW-0233">DNA recombination</keyword>
<dbReference type="EMBL" id="AYEU01000003">
    <property type="protein sequence ID" value="ESK52368.1"/>
    <property type="molecule type" value="Genomic_DNA"/>
</dbReference>
<dbReference type="InterPro" id="IPR013762">
    <property type="entry name" value="Integrase-like_cat_sf"/>
</dbReference>
<dbReference type="GO" id="GO:0015074">
    <property type="term" value="P:DNA integration"/>
    <property type="evidence" value="ECO:0007669"/>
    <property type="project" value="InterPro"/>
</dbReference>
<dbReference type="GO" id="GO:0006310">
    <property type="term" value="P:DNA recombination"/>
    <property type="evidence" value="ECO:0007669"/>
    <property type="project" value="UniProtKB-KW"/>
</dbReference>
<dbReference type="PATRIC" id="fig|1341683.3.peg.510"/>
<name>V2UD35_9GAMM</name>
<dbReference type="SUPFAM" id="SSF56349">
    <property type="entry name" value="DNA breaking-rejoining enzymes"/>
    <property type="match status" value="1"/>
</dbReference>
<gene>
    <name evidence="3" type="ORF">P255_00519</name>
</gene>
<evidence type="ECO:0000313" key="4">
    <source>
        <dbReference type="Proteomes" id="UP000018418"/>
    </source>
</evidence>
<accession>V2UD35</accession>
<keyword evidence="4" id="KW-1185">Reference proteome</keyword>
<proteinExistence type="predicted"/>
<dbReference type="Pfam" id="PF00589">
    <property type="entry name" value="Phage_integrase"/>
    <property type="match status" value="1"/>
</dbReference>
<dbReference type="InterPro" id="IPR011010">
    <property type="entry name" value="DNA_brk_join_enz"/>
</dbReference>
<dbReference type="RefSeq" id="WP_004903318.1">
    <property type="nucleotide sequence ID" value="NZ_BBTI01000004.1"/>
</dbReference>
<dbReference type="InterPro" id="IPR002104">
    <property type="entry name" value="Integrase_catalytic"/>
</dbReference>
<evidence type="ECO:0000259" key="2">
    <source>
        <dbReference type="PROSITE" id="PS51898"/>
    </source>
</evidence>
<dbReference type="PROSITE" id="PS51898">
    <property type="entry name" value="TYR_RECOMBINASE"/>
    <property type="match status" value="1"/>
</dbReference>
<dbReference type="Proteomes" id="UP000018418">
    <property type="component" value="Unassembled WGS sequence"/>
</dbReference>
<feature type="domain" description="Tyr recombinase" evidence="2">
    <location>
        <begin position="184"/>
        <end position="377"/>
    </location>
</feature>
<dbReference type="AlphaFoldDB" id="V2UD35"/>
<reference evidence="3 4" key="1">
    <citation type="submission" date="2013-10" db="EMBL/GenBank/DDBJ databases">
        <title>The Genome Sequence of Acinetobacter brisouii CIP 110357.</title>
        <authorList>
            <consortium name="The Broad Institute Genomics Platform"/>
            <consortium name="The Broad Institute Genome Sequencing Center for Infectious Disease"/>
            <person name="Cerqueira G."/>
            <person name="Feldgarden M."/>
            <person name="Courvalin P."/>
            <person name="Grillot-Courvalin C."/>
            <person name="Clermont D."/>
            <person name="Rocha E."/>
            <person name="Yoon E.-J."/>
            <person name="Nemec A."/>
            <person name="Young S.K."/>
            <person name="Zeng Q."/>
            <person name="Gargeya S."/>
            <person name="Fitzgerald M."/>
            <person name="Abouelleil A."/>
            <person name="Alvarado L."/>
            <person name="Berlin A.M."/>
            <person name="Chapman S.B."/>
            <person name="Gainer-Dewar J."/>
            <person name="Goldberg J."/>
            <person name="Gnerre S."/>
            <person name="Griggs A."/>
            <person name="Gujja S."/>
            <person name="Hansen M."/>
            <person name="Howarth C."/>
            <person name="Imamovic A."/>
            <person name="Ireland A."/>
            <person name="Larimer J."/>
            <person name="McCowan C."/>
            <person name="Murphy C."/>
            <person name="Pearson M."/>
            <person name="Poon T.W."/>
            <person name="Priest M."/>
            <person name="Roberts A."/>
            <person name="Saif S."/>
            <person name="Shea T."/>
            <person name="Sykes S."/>
            <person name="Wortman J."/>
            <person name="Nusbaum C."/>
            <person name="Birren B."/>
        </authorList>
    </citation>
    <scope>NUCLEOTIDE SEQUENCE [LARGE SCALE GENOMIC DNA]</scope>
    <source>
        <strain evidence="3 4">CIP 110357</strain>
    </source>
</reference>
<sequence>MGSITARKSADGSVNYRAAIRVNRKGFPTYSESKTFHSKKLAEIWLKKREVEIQENPDILLGKEQLIDLTLSDAIDKYLDEVGSEYGRTKRYSLLLIKKLPIARNIITKIKSVHLAEHVALRKGGIPHLGLEPIATSTQQHELLHIRGVLSHAAVMWEMDIDLNGFDKATAQLRKTRQISSSTKRDRLPTRDELVAVTRYFAERWKSNRYGSKYPMHLIMWFAIFSCRREAELTRLFLQDYDLHHSTWKVHDLKNPNGSKGNHKFFDVLEPCEVIIKRLMHPDIRERMLKLGHDENLLLPLNPRSLGKEFREACRMLGIEDLWFHDLRHEGCTRLAEQSFTIPEIQKVSLHDSWSSLQRYVSVKRRRNIIQLEEVLRLIDET</sequence>
<dbReference type="HOGENOM" id="CLU_027562_32_0_6"/>
<comment type="caution">
    <text evidence="3">The sequence shown here is derived from an EMBL/GenBank/DDBJ whole genome shotgun (WGS) entry which is preliminary data.</text>
</comment>
<evidence type="ECO:0000256" key="1">
    <source>
        <dbReference type="ARBA" id="ARBA00023172"/>
    </source>
</evidence>
<organism evidence="3 4">
    <name type="scientific">Acinetobacter brisouii CIP 110357</name>
    <dbReference type="NCBI Taxonomy" id="1341683"/>
    <lineage>
        <taxon>Bacteria</taxon>
        <taxon>Pseudomonadati</taxon>
        <taxon>Pseudomonadota</taxon>
        <taxon>Gammaproteobacteria</taxon>
        <taxon>Moraxellales</taxon>
        <taxon>Moraxellaceae</taxon>
        <taxon>Acinetobacter</taxon>
    </lineage>
</organism>
<protein>
    <recommendedName>
        <fullName evidence="2">Tyr recombinase domain-containing protein</fullName>
    </recommendedName>
</protein>